<proteinExistence type="predicted"/>
<dbReference type="InterPro" id="IPR005123">
    <property type="entry name" value="Oxoglu/Fe-dep_dioxygenase_dom"/>
</dbReference>
<dbReference type="InterPro" id="IPR044862">
    <property type="entry name" value="Pro_4_hyd_alph_FE2OG_OXY"/>
</dbReference>
<evidence type="ECO:0000313" key="8">
    <source>
        <dbReference type="EMBL" id="MFC3441352.1"/>
    </source>
</evidence>
<evidence type="ECO:0000256" key="2">
    <source>
        <dbReference type="ARBA" id="ARBA00022723"/>
    </source>
</evidence>
<comment type="caution">
    <text evidence="8">The sequence shown here is derived from an EMBL/GenBank/DDBJ whole genome shotgun (WGS) entry which is preliminary data.</text>
</comment>
<gene>
    <name evidence="8" type="ORF">ACFOKF_09130</name>
</gene>
<keyword evidence="3" id="KW-0847">Vitamin C</keyword>
<evidence type="ECO:0000256" key="3">
    <source>
        <dbReference type="ARBA" id="ARBA00022896"/>
    </source>
</evidence>
<organism evidence="8 9">
    <name type="scientific">Sphingobium rhizovicinum</name>
    <dbReference type="NCBI Taxonomy" id="432308"/>
    <lineage>
        <taxon>Bacteria</taxon>
        <taxon>Pseudomonadati</taxon>
        <taxon>Pseudomonadota</taxon>
        <taxon>Alphaproteobacteria</taxon>
        <taxon>Sphingomonadales</taxon>
        <taxon>Sphingomonadaceae</taxon>
        <taxon>Sphingobium</taxon>
    </lineage>
</organism>
<dbReference type="SMART" id="SM00702">
    <property type="entry name" value="P4Hc"/>
    <property type="match status" value="1"/>
</dbReference>
<dbReference type="PROSITE" id="PS51471">
    <property type="entry name" value="FE2OG_OXY"/>
    <property type="match status" value="1"/>
</dbReference>
<keyword evidence="2" id="KW-0479">Metal-binding</keyword>
<keyword evidence="4" id="KW-0223">Dioxygenase</keyword>
<dbReference type="Gene3D" id="3.40.30.10">
    <property type="entry name" value="Glutaredoxin"/>
    <property type="match status" value="1"/>
</dbReference>
<feature type="domain" description="Fe2OG dioxygenase" evidence="7">
    <location>
        <begin position="248"/>
        <end position="343"/>
    </location>
</feature>
<evidence type="ECO:0000259" key="7">
    <source>
        <dbReference type="PROSITE" id="PS51471"/>
    </source>
</evidence>
<dbReference type="SUPFAM" id="SSF52833">
    <property type="entry name" value="Thioredoxin-like"/>
    <property type="match status" value="1"/>
</dbReference>
<evidence type="ECO:0000256" key="5">
    <source>
        <dbReference type="ARBA" id="ARBA00023002"/>
    </source>
</evidence>
<accession>A0ABV7NEX5</accession>
<sequence>MILSPGDPVTPFHVRGLSNPRYAFGSAAGRYLVVTFLASSTVPGAQAFFRAMHDAIGPFDDEFACAFIVTNDPRDEANGVFQERYPGLRIFLDLDRAMAERFGCLKKGADGAPSINLTSFIIDPGLRVVRTIPITDLNVHHAEICAALEMLSPPPADAWAPVLSVPGILEPALCRDLIAYAQTQGLEESGYMQTDPATGGTVLKVDHRHKKRTDCGIEDLALRGAVQARIHRRLVPQIERAFQFNATRIERHIICCYDAGTGGYFRPHTDNSTAGTAHRRFAVSIGLNAEEYEGGDLRFPEFGGRTYRPETGGAIVFSCSLLHEALPVTKGRRFAVLPFLYDEAAARVRLDNAHHLSDPQLRDSVLQSIGAPQTD</sequence>
<keyword evidence="9" id="KW-1185">Reference proteome</keyword>
<name>A0ABV7NEX5_9SPHN</name>
<dbReference type="EMBL" id="JBHRVU010000004">
    <property type="protein sequence ID" value="MFC3441352.1"/>
    <property type="molecule type" value="Genomic_DNA"/>
</dbReference>
<dbReference type="Pfam" id="PF13640">
    <property type="entry name" value="2OG-FeII_Oxy_3"/>
    <property type="match status" value="1"/>
</dbReference>
<evidence type="ECO:0000256" key="4">
    <source>
        <dbReference type="ARBA" id="ARBA00022964"/>
    </source>
</evidence>
<keyword evidence="6" id="KW-0408">Iron</keyword>
<comment type="cofactor">
    <cofactor evidence="1">
        <name>L-ascorbate</name>
        <dbReference type="ChEBI" id="CHEBI:38290"/>
    </cofactor>
</comment>
<dbReference type="RefSeq" id="WP_380795220.1">
    <property type="nucleotide sequence ID" value="NZ_JBHRVU010000004.1"/>
</dbReference>
<dbReference type="Proteomes" id="UP001595681">
    <property type="component" value="Unassembled WGS sequence"/>
</dbReference>
<reference evidence="9" key="1">
    <citation type="journal article" date="2019" name="Int. J. Syst. Evol. Microbiol.">
        <title>The Global Catalogue of Microorganisms (GCM) 10K type strain sequencing project: providing services to taxonomists for standard genome sequencing and annotation.</title>
        <authorList>
            <consortium name="The Broad Institute Genomics Platform"/>
            <consortium name="The Broad Institute Genome Sequencing Center for Infectious Disease"/>
            <person name="Wu L."/>
            <person name="Ma J."/>
        </authorList>
    </citation>
    <scope>NUCLEOTIDE SEQUENCE [LARGE SCALE GENOMIC DNA]</scope>
    <source>
        <strain evidence="9">CCM 7491</strain>
    </source>
</reference>
<protein>
    <submittedName>
        <fullName evidence="8">2OG-Fe(II) oxygenase family protein</fullName>
    </submittedName>
</protein>
<dbReference type="Gene3D" id="2.60.120.620">
    <property type="entry name" value="q2cbj1_9rhob like domain"/>
    <property type="match status" value="1"/>
</dbReference>
<evidence type="ECO:0000256" key="6">
    <source>
        <dbReference type="ARBA" id="ARBA00023004"/>
    </source>
</evidence>
<dbReference type="InterPro" id="IPR036249">
    <property type="entry name" value="Thioredoxin-like_sf"/>
</dbReference>
<keyword evidence="5" id="KW-0560">Oxidoreductase</keyword>
<dbReference type="InterPro" id="IPR006620">
    <property type="entry name" value="Pro_4_hyd_alph"/>
</dbReference>
<evidence type="ECO:0000313" key="9">
    <source>
        <dbReference type="Proteomes" id="UP001595681"/>
    </source>
</evidence>
<evidence type="ECO:0000256" key="1">
    <source>
        <dbReference type="ARBA" id="ARBA00001961"/>
    </source>
</evidence>